<sequence>MVVKTLTNSNRTTHCQQKLDARNCNKPGGSGKRQATWTQLSSLIRLDQFSSSTAGGNRWNHHDCGEDMLIGSDQSLDIDPKNYYKGSCRAEAMLSQYVGIAYFEIRIVWKKERYSRVSLGLSTRDFPLDDEWLPTYGDTYAYVFRKKFAGFWGHNVEGSVPNEGNRRIAAANASFYTGDVVGCGVNLATRQIIYTLNGKRLSLSVNPIDTSGLFVSTTDLYPTVSLEWNASVVANFGGTSLNFSYKIPELFFVEQPTNGWNSADCHGELLIGADQSVRHQPGHCNGNVDPFSVCARSCRAKLMLSQYIKIAYFEVVLVKKPALTLFYIGLSTRQMPLDTFAKPHHDSYGYHNYGTFYGPIDENDSFNVFVELSPPLFGIGDVIGCGMNLETRQFIFTLNGKRLNTSNWFASTTELYPTVSLSNHSVVVANFGPNFTYDISAEDNNF</sequence>
<comment type="caution">
    <text evidence="2">The sequence shown here is derived from an EMBL/GenBank/DDBJ whole genome shotgun (WGS) entry which is preliminary data.</text>
</comment>
<evidence type="ECO:0000313" key="3">
    <source>
        <dbReference type="Proteomes" id="UP001620626"/>
    </source>
</evidence>
<accession>A0ABD2IN62</accession>
<dbReference type="EMBL" id="JBICBT010001144">
    <property type="protein sequence ID" value="KAL3080923.1"/>
    <property type="molecule type" value="Genomic_DNA"/>
</dbReference>
<dbReference type="SUPFAM" id="SSF49899">
    <property type="entry name" value="Concanavalin A-like lectins/glucanases"/>
    <property type="match status" value="2"/>
</dbReference>
<name>A0ABD2IN62_9BILA</name>
<gene>
    <name evidence="2" type="ORF">niasHT_032951</name>
</gene>
<protein>
    <recommendedName>
        <fullName evidence="1">B30.2/SPRY domain-containing protein</fullName>
    </recommendedName>
</protein>
<dbReference type="InterPro" id="IPR043136">
    <property type="entry name" value="B30.2/SPRY_sf"/>
</dbReference>
<dbReference type="Pfam" id="PF00622">
    <property type="entry name" value="SPRY"/>
    <property type="match status" value="2"/>
</dbReference>
<evidence type="ECO:0000259" key="1">
    <source>
        <dbReference type="PROSITE" id="PS50188"/>
    </source>
</evidence>
<dbReference type="CDD" id="cd12885">
    <property type="entry name" value="SPRY_RanBP_like"/>
    <property type="match status" value="2"/>
</dbReference>
<dbReference type="InterPro" id="IPR044736">
    <property type="entry name" value="Gid1/RanBPM/SPLA_SPRY"/>
</dbReference>
<dbReference type="Proteomes" id="UP001620626">
    <property type="component" value="Unassembled WGS sequence"/>
</dbReference>
<dbReference type="InterPro" id="IPR013320">
    <property type="entry name" value="ConA-like_dom_sf"/>
</dbReference>
<proteinExistence type="predicted"/>
<dbReference type="Gene3D" id="2.60.120.920">
    <property type="match status" value="2"/>
</dbReference>
<dbReference type="PROSITE" id="PS50188">
    <property type="entry name" value="B302_SPRY"/>
    <property type="match status" value="2"/>
</dbReference>
<feature type="domain" description="B30.2/SPRY" evidence="1">
    <location>
        <begin position="238"/>
        <end position="436"/>
    </location>
</feature>
<dbReference type="InterPro" id="IPR003877">
    <property type="entry name" value="SPRY_dom"/>
</dbReference>
<dbReference type="InterPro" id="IPR001870">
    <property type="entry name" value="B30.2/SPRY"/>
</dbReference>
<evidence type="ECO:0000313" key="2">
    <source>
        <dbReference type="EMBL" id="KAL3080923.1"/>
    </source>
</evidence>
<dbReference type="SMART" id="SM00449">
    <property type="entry name" value="SPRY"/>
    <property type="match status" value="2"/>
</dbReference>
<dbReference type="InterPro" id="IPR050618">
    <property type="entry name" value="Ubq-SigPath_Reg"/>
</dbReference>
<dbReference type="PANTHER" id="PTHR12864">
    <property type="entry name" value="RAN BINDING PROTEIN 9-RELATED"/>
    <property type="match status" value="1"/>
</dbReference>
<organism evidence="2 3">
    <name type="scientific">Heterodera trifolii</name>
    <dbReference type="NCBI Taxonomy" id="157864"/>
    <lineage>
        <taxon>Eukaryota</taxon>
        <taxon>Metazoa</taxon>
        <taxon>Ecdysozoa</taxon>
        <taxon>Nematoda</taxon>
        <taxon>Chromadorea</taxon>
        <taxon>Rhabditida</taxon>
        <taxon>Tylenchina</taxon>
        <taxon>Tylenchomorpha</taxon>
        <taxon>Tylenchoidea</taxon>
        <taxon>Heteroderidae</taxon>
        <taxon>Heteroderinae</taxon>
        <taxon>Heterodera</taxon>
    </lineage>
</organism>
<reference evidence="2 3" key="1">
    <citation type="submission" date="2024-10" db="EMBL/GenBank/DDBJ databases">
        <authorList>
            <person name="Kim D."/>
        </authorList>
    </citation>
    <scope>NUCLEOTIDE SEQUENCE [LARGE SCALE GENOMIC DNA]</scope>
    <source>
        <strain evidence="2">BH-2024</strain>
    </source>
</reference>
<dbReference type="AlphaFoldDB" id="A0ABD2IN62"/>
<feature type="domain" description="B30.2/SPRY" evidence="1">
    <location>
        <begin position="27"/>
        <end position="241"/>
    </location>
</feature>
<keyword evidence="3" id="KW-1185">Reference proteome</keyword>